<comment type="subcellular location">
    <subcellularLocation>
        <location evidence="1">Nucleus</location>
    </subcellularLocation>
</comment>
<dbReference type="InterPro" id="IPR050359">
    <property type="entry name" value="bHLH_transcription_factors"/>
</dbReference>
<feature type="region of interest" description="Disordered" evidence="5">
    <location>
        <begin position="296"/>
        <end position="327"/>
    </location>
</feature>
<dbReference type="GO" id="GO:0061564">
    <property type="term" value="P:axon development"/>
    <property type="evidence" value="ECO:0007669"/>
    <property type="project" value="TreeGrafter"/>
</dbReference>
<keyword evidence="8" id="KW-1185">Reference proteome</keyword>
<keyword evidence="3" id="KW-0804">Transcription</keyword>
<dbReference type="GO" id="GO:0045944">
    <property type="term" value="P:positive regulation of transcription by RNA polymerase II"/>
    <property type="evidence" value="ECO:0007669"/>
    <property type="project" value="TreeGrafter"/>
</dbReference>
<dbReference type="GO" id="GO:0007423">
    <property type="term" value="P:sensory organ development"/>
    <property type="evidence" value="ECO:0007669"/>
    <property type="project" value="TreeGrafter"/>
</dbReference>
<evidence type="ECO:0000256" key="2">
    <source>
        <dbReference type="ARBA" id="ARBA00023015"/>
    </source>
</evidence>
<dbReference type="SUPFAM" id="SSF47459">
    <property type="entry name" value="HLH, helix-loop-helix DNA-binding domain"/>
    <property type="match status" value="1"/>
</dbReference>
<evidence type="ECO:0000259" key="6">
    <source>
        <dbReference type="PROSITE" id="PS50888"/>
    </source>
</evidence>
<proteinExistence type="predicted"/>
<feature type="compositionally biased region" description="Basic residues" evidence="5">
    <location>
        <begin position="200"/>
        <end position="210"/>
    </location>
</feature>
<evidence type="ECO:0000256" key="3">
    <source>
        <dbReference type="ARBA" id="ARBA00023163"/>
    </source>
</evidence>
<feature type="compositionally biased region" description="Low complexity" evidence="5">
    <location>
        <begin position="189"/>
        <end position="199"/>
    </location>
</feature>
<feature type="compositionally biased region" description="Basic residues" evidence="5">
    <location>
        <begin position="120"/>
        <end position="142"/>
    </location>
</feature>
<dbReference type="OrthoDB" id="10011855at2759"/>
<evidence type="ECO:0000256" key="1">
    <source>
        <dbReference type="ARBA" id="ARBA00004123"/>
    </source>
</evidence>
<dbReference type="Pfam" id="PF00010">
    <property type="entry name" value="HLH"/>
    <property type="match status" value="1"/>
</dbReference>
<dbReference type="CDD" id="cd18954">
    <property type="entry name" value="bHLH_TS_bHLHe22_bHLHb5"/>
    <property type="match status" value="1"/>
</dbReference>
<dbReference type="PANTHER" id="PTHR19290:SF104">
    <property type="entry name" value="GH17679P"/>
    <property type="match status" value="1"/>
</dbReference>
<dbReference type="FunFam" id="4.10.280.10:FF:000026">
    <property type="entry name" value="Basic helix-loop-helix family, member e23"/>
    <property type="match status" value="1"/>
</dbReference>
<keyword evidence="2" id="KW-0805">Transcription regulation</keyword>
<gene>
    <name evidence="7" type="ORF">SPHA_35871</name>
</gene>
<protein>
    <submittedName>
        <fullName evidence="7">BHLHB4_5</fullName>
    </submittedName>
</protein>
<feature type="compositionally biased region" description="Low complexity" evidence="5">
    <location>
        <begin position="296"/>
        <end position="322"/>
    </location>
</feature>
<feature type="compositionally biased region" description="Low complexity" evidence="5">
    <location>
        <begin position="89"/>
        <end position="102"/>
    </location>
</feature>
<dbReference type="GO" id="GO:0046983">
    <property type="term" value="F:protein dimerization activity"/>
    <property type="evidence" value="ECO:0007669"/>
    <property type="project" value="InterPro"/>
</dbReference>
<dbReference type="GO" id="GO:0000981">
    <property type="term" value="F:DNA-binding transcription factor activity, RNA polymerase II-specific"/>
    <property type="evidence" value="ECO:0007669"/>
    <property type="project" value="TreeGrafter"/>
</dbReference>
<feature type="compositionally biased region" description="Polar residues" evidence="5">
    <location>
        <begin position="27"/>
        <end position="36"/>
    </location>
</feature>
<feature type="compositionally biased region" description="Polar residues" evidence="5">
    <location>
        <begin position="49"/>
        <end position="65"/>
    </location>
</feature>
<comment type="caution">
    <text evidence="7">The sequence shown here is derived from an EMBL/GenBank/DDBJ whole genome shotgun (WGS) entry which is preliminary data.</text>
</comment>
<dbReference type="PROSITE" id="PS50888">
    <property type="entry name" value="BHLH"/>
    <property type="match status" value="1"/>
</dbReference>
<dbReference type="InterPro" id="IPR036638">
    <property type="entry name" value="HLH_DNA-bd_sf"/>
</dbReference>
<accession>A0A812CHN3</accession>
<name>A0A812CHN3_ACAPH</name>
<feature type="compositionally biased region" description="Low complexity" evidence="5">
    <location>
        <begin position="143"/>
        <end position="170"/>
    </location>
</feature>
<dbReference type="Gene3D" id="4.10.280.10">
    <property type="entry name" value="Helix-loop-helix DNA-binding domain"/>
    <property type="match status" value="1"/>
</dbReference>
<feature type="region of interest" description="Disordered" evidence="5">
    <location>
        <begin position="1"/>
        <end position="77"/>
    </location>
</feature>
<evidence type="ECO:0000256" key="4">
    <source>
        <dbReference type="ARBA" id="ARBA00023242"/>
    </source>
</evidence>
<dbReference type="GO" id="GO:0070888">
    <property type="term" value="F:E-box binding"/>
    <property type="evidence" value="ECO:0007669"/>
    <property type="project" value="TreeGrafter"/>
</dbReference>
<dbReference type="InterPro" id="IPR011598">
    <property type="entry name" value="bHLH_dom"/>
</dbReference>
<sequence length="503" mass="54650">MDDEEIKVDNHDNYEMDSGDEEVPKSRQGSDLSDNQSEGEEKTVRPTLTPASSQIYSRSPTSPSPLTGHVHSPLTPHAHHLHLNNHLNLQLHNNNNNNNNNNGHRQHPHIYPAMSPPRTSQHHRHHHHHHHHHHHLLPHHHSSNSNNNNNSPQHSPSHDNSSSSNNMSSHSPPPMSAQPLALSLSPPTSHLHNNHNNSNSHHHHSHHHHNNSNDSSSSVSSSSSSASSSSSSSRLRQSHLLEADVEENSSDENMSTTCSKAGDDVLDVDVDVDVGGGGDFLKLGAGRTSALCNTNNNINNNNNNNNNNPSHHPLSNSNNHPNGMTIGSLVPNVIGGVGSIIHSGGGSGGGGGPNVGNGVNESAGVGSNYEDRLLVPKSKTQSKKKNGEQKIIRLNINARERRRMHDLNDALDELRAVIPYAHSPSVRKLSKIATLLLAKNYILMQANALEEMRRMIAYMNQTAPTPTCLDAYAAFGRLPTDMSPAEKCTSVYTRSAHHKKSGG</sequence>
<feature type="region of interest" description="Disordered" evidence="5">
    <location>
        <begin position="89"/>
        <end position="237"/>
    </location>
</feature>
<organism evidence="7 8">
    <name type="scientific">Acanthosepion pharaonis</name>
    <name type="common">Pharaoh cuttlefish</name>
    <name type="synonym">Sepia pharaonis</name>
    <dbReference type="NCBI Taxonomy" id="158019"/>
    <lineage>
        <taxon>Eukaryota</taxon>
        <taxon>Metazoa</taxon>
        <taxon>Spiralia</taxon>
        <taxon>Lophotrochozoa</taxon>
        <taxon>Mollusca</taxon>
        <taxon>Cephalopoda</taxon>
        <taxon>Coleoidea</taxon>
        <taxon>Decapodiformes</taxon>
        <taxon>Sepiida</taxon>
        <taxon>Sepiina</taxon>
        <taxon>Sepiidae</taxon>
        <taxon>Acanthosepion</taxon>
    </lineage>
</organism>
<dbReference type="Proteomes" id="UP000597762">
    <property type="component" value="Unassembled WGS sequence"/>
</dbReference>
<evidence type="ECO:0000313" key="7">
    <source>
        <dbReference type="EMBL" id="CAE1268023.1"/>
    </source>
</evidence>
<feature type="compositionally biased region" description="Low complexity" evidence="5">
    <location>
        <begin position="212"/>
        <end position="233"/>
    </location>
</feature>
<dbReference type="SMART" id="SM00353">
    <property type="entry name" value="HLH"/>
    <property type="match status" value="1"/>
</dbReference>
<feature type="domain" description="BHLH" evidence="6">
    <location>
        <begin position="391"/>
        <end position="445"/>
    </location>
</feature>
<keyword evidence="4" id="KW-0539">Nucleus</keyword>
<evidence type="ECO:0000256" key="5">
    <source>
        <dbReference type="SAM" id="MobiDB-lite"/>
    </source>
</evidence>
<reference evidence="7" key="1">
    <citation type="submission" date="2021-01" db="EMBL/GenBank/DDBJ databases">
        <authorList>
            <person name="Li R."/>
            <person name="Bekaert M."/>
        </authorList>
    </citation>
    <scope>NUCLEOTIDE SEQUENCE</scope>
    <source>
        <strain evidence="7">Farmed</strain>
    </source>
</reference>
<evidence type="ECO:0000313" key="8">
    <source>
        <dbReference type="Proteomes" id="UP000597762"/>
    </source>
</evidence>
<dbReference type="AlphaFoldDB" id="A0A812CHN3"/>
<dbReference type="PANTHER" id="PTHR19290">
    <property type="entry name" value="BASIC HELIX-LOOP-HELIX PROTEIN NEUROGENIN-RELATED"/>
    <property type="match status" value="1"/>
</dbReference>
<dbReference type="GO" id="GO:0005634">
    <property type="term" value="C:nucleus"/>
    <property type="evidence" value="ECO:0007669"/>
    <property type="project" value="UniProtKB-SubCell"/>
</dbReference>
<dbReference type="EMBL" id="CAHIKZ030001557">
    <property type="protein sequence ID" value="CAE1268023.1"/>
    <property type="molecule type" value="Genomic_DNA"/>
</dbReference>